<accession>A0A0M4E9H9</accession>
<dbReference type="InterPro" id="IPR036880">
    <property type="entry name" value="Kunitz_BPTI_sf"/>
</dbReference>
<dbReference type="GO" id="GO:0004867">
    <property type="term" value="F:serine-type endopeptidase inhibitor activity"/>
    <property type="evidence" value="ECO:0007669"/>
    <property type="project" value="InterPro"/>
</dbReference>
<dbReference type="PROSITE" id="PS50279">
    <property type="entry name" value="BPTI_KUNITZ_2"/>
    <property type="match status" value="1"/>
</dbReference>
<gene>
    <name evidence="2" type="ORF">Dbus_chr2Lg949</name>
</gene>
<name>A0A0M4E9H9_DROBS</name>
<dbReference type="InterPro" id="IPR002223">
    <property type="entry name" value="Kunitz_BPTI"/>
</dbReference>
<evidence type="ECO:0000313" key="2">
    <source>
        <dbReference type="EMBL" id="ALC38864.1"/>
    </source>
</evidence>
<dbReference type="EMBL" id="CP012523">
    <property type="protein sequence ID" value="ALC38864.1"/>
    <property type="molecule type" value="Genomic_DNA"/>
</dbReference>
<dbReference type="Proteomes" id="UP000494163">
    <property type="component" value="Chromosome 2L"/>
</dbReference>
<organism evidence="2 3">
    <name type="scientific">Drosophila busckii</name>
    <name type="common">Fruit fly</name>
    <dbReference type="NCBI Taxonomy" id="30019"/>
    <lineage>
        <taxon>Eukaryota</taxon>
        <taxon>Metazoa</taxon>
        <taxon>Ecdysozoa</taxon>
        <taxon>Arthropoda</taxon>
        <taxon>Hexapoda</taxon>
        <taxon>Insecta</taxon>
        <taxon>Pterygota</taxon>
        <taxon>Neoptera</taxon>
        <taxon>Endopterygota</taxon>
        <taxon>Diptera</taxon>
        <taxon>Brachycera</taxon>
        <taxon>Muscomorpha</taxon>
        <taxon>Ephydroidea</taxon>
        <taxon>Drosophilidae</taxon>
        <taxon>Drosophila</taxon>
    </lineage>
</organism>
<sequence length="73" mass="8256">SLTDICKLPPPRSVGICTIEIEGYYYDPATLDCQMYSIGACHMTRGQSFGSQEDCVNKCIRGQRRSPDFYRNV</sequence>
<protein>
    <submittedName>
        <fullName evidence="2">CG31777</fullName>
    </submittedName>
</protein>
<feature type="domain" description="BPTI/Kunitz inhibitor" evidence="1">
    <location>
        <begin position="6"/>
        <end position="59"/>
    </location>
</feature>
<evidence type="ECO:0000259" key="1">
    <source>
        <dbReference type="PROSITE" id="PS50279"/>
    </source>
</evidence>
<dbReference type="OrthoDB" id="5950222at2759"/>
<evidence type="ECO:0000313" key="3">
    <source>
        <dbReference type="Proteomes" id="UP000494163"/>
    </source>
</evidence>
<dbReference type="SMR" id="A0A0M4E9H9"/>
<keyword evidence="3" id="KW-1185">Reference proteome</keyword>
<feature type="non-terminal residue" evidence="2">
    <location>
        <position position="1"/>
    </location>
</feature>
<dbReference type="SUPFAM" id="SSF57362">
    <property type="entry name" value="BPTI-like"/>
    <property type="match status" value="1"/>
</dbReference>
<dbReference type="Pfam" id="PF00014">
    <property type="entry name" value="Kunitz_BPTI"/>
    <property type="match status" value="1"/>
</dbReference>
<dbReference type="SMART" id="SM00131">
    <property type="entry name" value="KU"/>
    <property type="match status" value="1"/>
</dbReference>
<dbReference type="AlphaFoldDB" id="A0A0M4E9H9"/>
<dbReference type="OMA" id="MYSIGAC"/>
<reference evidence="2 3" key="1">
    <citation type="submission" date="2015-08" db="EMBL/GenBank/DDBJ databases">
        <title>Ancestral chromatin configuration constrains chromatin evolution on differentiating sex chromosomes in Drosophila.</title>
        <authorList>
            <person name="Zhou Q."/>
            <person name="Bachtrog D."/>
        </authorList>
    </citation>
    <scope>NUCLEOTIDE SEQUENCE [LARGE SCALE GENOMIC DNA]</scope>
    <source>
        <tissue evidence="2">Whole larvae</tissue>
    </source>
</reference>
<dbReference type="Gene3D" id="4.10.410.10">
    <property type="entry name" value="Pancreatic trypsin inhibitor Kunitz domain"/>
    <property type="match status" value="1"/>
</dbReference>
<proteinExistence type="predicted"/>